<reference evidence="2" key="1">
    <citation type="submission" date="2018-11" db="EMBL/GenBank/DDBJ databases">
        <authorList>
            <consortium name="Pathogen Informatics"/>
        </authorList>
    </citation>
    <scope>NUCLEOTIDE SEQUENCE</scope>
</reference>
<dbReference type="AlphaFoldDB" id="A0A3S5BMT3"/>
<dbReference type="EMBL" id="CAAALY010007130">
    <property type="protein sequence ID" value="VEL09737.1"/>
    <property type="molecule type" value="Genomic_DNA"/>
</dbReference>
<dbReference type="Proteomes" id="UP000784294">
    <property type="component" value="Unassembled WGS sequence"/>
</dbReference>
<sequence length="70" mass="7234">MANSSLTWRSGDGGGLHTTTNNYSAFTAESPTSPMQQYSQGLSEVGSSSSACALALGLNARPIGDKIILR</sequence>
<name>A0A3S5BMT3_9PLAT</name>
<feature type="region of interest" description="Disordered" evidence="1">
    <location>
        <begin position="1"/>
        <end position="42"/>
    </location>
</feature>
<evidence type="ECO:0000256" key="1">
    <source>
        <dbReference type="SAM" id="MobiDB-lite"/>
    </source>
</evidence>
<proteinExistence type="predicted"/>
<evidence type="ECO:0000313" key="2">
    <source>
        <dbReference type="EMBL" id="VEL09737.1"/>
    </source>
</evidence>
<accession>A0A3S5BMT3</accession>
<comment type="caution">
    <text evidence="2">The sequence shown here is derived from an EMBL/GenBank/DDBJ whole genome shotgun (WGS) entry which is preliminary data.</text>
</comment>
<evidence type="ECO:0000313" key="3">
    <source>
        <dbReference type="Proteomes" id="UP000784294"/>
    </source>
</evidence>
<keyword evidence="3" id="KW-1185">Reference proteome</keyword>
<feature type="compositionally biased region" description="Polar residues" evidence="1">
    <location>
        <begin position="17"/>
        <end position="38"/>
    </location>
</feature>
<organism evidence="2 3">
    <name type="scientific">Protopolystoma xenopodis</name>
    <dbReference type="NCBI Taxonomy" id="117903"/>
    <lineage>
        <taxon>Eukaryota</taxon>
        <taxon>Metazoa</taxon>
        <taxon>Spiralia</taxon>
        <taxon>Lophotrochozoa</taxon>
        <taxon>Platyhelminthes</taxon>
        <taxon>Monogenea</taxon>
        <taxon>Polyopisthocotylea</taxon>
        <taxon>Polystomatidea</taxon>
        <taxon>Polystomatidae</taxon>
        <taxon>Protopolystoma</taxon>
    </lineage>
</organism>
<gene>
    <name evidence="2" type="ORF">PXEA_LOCUS3177</name>
</gene>
<protein>
    <submittedName>
        <fullName evidence="2">Uncharacterized protein</fullName>
    </submittedName>
</protein>